<dbReference type="Proteomes" id="UP001172102">
    <property type="component" value="Unassembled WGS sequence"/>
</dbReference>
<gene>
    <name evidence="2" type="ORF">B0H67DRAFT_581153</name>
</gene>
<dbReference type="EMBL" id="JAUKUA010000004">
    <property type="protein sequence ID" value="KAK0715634.1"/>
    <property type="molecule type" value="Genomic_DNA"/>
</dbReference>
<reference evidence="2" key="1">
    <citation type="submission" date="2023-06" db="EMBL/GenBank/DDBJ databases">
        <title>Genome-scale phylogeny and comparative genomics of the fungal order Sordariales.</title>
        <authorList>
            <consortium name="Lawrence Berkeley National Laboratory"/>
            <person name="Hensen N."/>
            <person name="Bonometti L."/>
            <person name="Westerberg I."/>
            <person name="Brannstrom I.O."/>
            <person name="Guillou S."/>
            <person name="Cros-Aarteil S."/>
            <person name="Calhoun S."/>
            <person name="Haridas S."/>
            <person name="Kuo A."/>
            <person name="Mondo S."/>
            <person name="Pangilinan J."/>
            <person name="Riley R."/>
            <person name="Labutti K."/>
            <person name="Andreopoulos B."/>
            <person name="Lipzen A."/>
            <person name="Chen C."/>
            <person name="Yanf M."/>
            <person name="Daum C."/>
            <person name="Ng V."/>
            <person name="Clum A."/>
            <person name="Steindorff A."/>
            <person name="Ohm R."/>
            <person name="Martin F."/>
            <person name="Silar P."/>
            <person name="Natvig D."/>
            <person name="Lalanne C."/>
            <person name="Gautier V."/>
            <person name="Ament-Velasquez S.L."/>
            <person name="Kruys A."/>
            <person name="Hutchinson M.I."/>
            <person name="Powell A.J."/>
            <person name="Barry K."/>
            <person name="Miller A.N."/>
            <person name="Grigoriev I.V."/>
            <person name="Debuchy R."/>
            <person name="Gladieux P."/>
            <person name="Thoren M.H."/>
            <person name="Johannesson H."/>
        </authorList>
    </citation>
    <scope>NUCLEOTIDE SEQUENCE</scope>
    <source>
        <strain evidence="2">SMH4607-1</strain>
    </source>
</reference>
<protein>
    <submittedName>
        <fullName evidence="2">Uncharacterized protein</fullName>
    </submittedName>
</protein>
<name>A0AA40AGZ6_9PEZI</name>
<feature type="compositionally biased region" description="Polar residues" evidence="1">
    <location>
        <begin position="38"/>
        <end position="54"/>
    </location>
</feature>
<comment type="caution">
    <text evidence="2">The sequence shown here is derived from an EMBL/GenBank/DDBJ whole genome shotgun (WGS) entry which is preliminary data.</text>
</comment>
<organism evidence="2 3">
    <name type="scientific">Lasiosphaeris hirsuta</name>
    <dbReference type="NCBI Taxonomy" id="260670"/>
    <lineage>
        <taxon>Eukaryota</taxon>
        <taxon>Fungi</taxon>
        <taxon>Dikarya</taxon>
        <taxon>Ascomycota</taxon>
        <taxon>Pezizomycotina</taxon>
        <taxon>Sordariomycetes</taxon>
        <taxon>Sordariomycetidae</taxon>
        <taxon>Sordariales</taxon>
        <taxon>Lasiosphaeriaceae</taxon>
        <taxon>Lasiosphaeris</taxon>
    </lineage>
</organism>
<evidence type="ECO:0000313" key="3">
    <source>
        <dbReference type="Proteomes" id="UP001172102"/>
    </source>
</evidence>
<keyword evidence="3" id="KW-1185">Reference proteome</keyword>
<evidence type="ECO:0000313" key="2">
    <source>
        <dbReference type="EMBL" id="KAK0715634.1"/>
    </source>
</evidence>
<feature type="region of interest" description="Disordered" evidence="1">
    <location>
        <begin position="23"/>
        <end position="54"/>
    </location>
</feature>
<proteinExistence type="predicted"/>
<accession>A0AA40AGZ6</accession>
<sequence length="54" mass="5961">MQTIAHLRPTCRDAATHDDLWVQSPAAHPHPHRRGCPSCSQSPEPLSHARVQTA</sequence>
<dbReference type="AlphaFoldDB" id="A0AA40AGZ6"/>
<evidence type="ECO:0000256" key="1">
    <source>
        <dbReference type="SAM" id="MobiDB-lite"/>
    </source>
</evidence>